<dbReference type="Proteomes" id="UP001054837">
    <property type="component" value="Unassembled WGS sequence"/>
</dbReference>
<comment type="caution">
    <text evidence="2">The sequence shown here is derived from an EMBL/GenBank/DDBJ whole genome shotgun (WGS) entry which is preliminary data.</text>
</comment>
<evidence type="ECO:0000313" key="2">
    <source>
        <dbReference type="EMBL" id="GIX69829.1"/>
    </source>
</evidence>
<proteinExistence type="predicted"/>
<evidence type="ECO:0000313" key="3">
    <source>
        <dbReference type="Proteomes" id="UP001054837"/>
    </source>
</evidence>
<reference evidence="2 3" key="1">
    <citation type="submission" date="2021-06" db="EMBL/GenBank/DDBJ databases">
        <title>Caerostris darwini draft genome.</title>
        <authorList>
            <person name="Kono N."/>
            <person name="Arakawa K."/>
        </authorList>
    </citation>
    <scope>NUCLEOTIDE SEQUENCE [LARGE SCALE GENOMIC DNA]</scope>
</reference>
<dbReference type="EMBL" id="BPLQ01000307">
    <property type="protein sequence ID" value="GIX69829.1"/>
    <property type="molecule type" value="Genomic_DNA"/>
</dbReference>
<evidence type="ECO:0000256" key="1">
    <source>
        <dbReference type="SAM" id="MobiDB-lite"/>
    </source>
</evidence>
<gene>
    <name evidence="2" type="ORF">CDAR_17771</name>
</gene>
<protein>
    <submittedName>
        <fullName evidence="2">Uncharacterized protein</fullName>
    </submittedName>
</protein>
<organism evidence="2 3">
    <name type="scientific">Caerostris darwini</name>
    <dbReference type="NCBI Taxonomy" id="1538125"/>
    <lineage>
        <taxon>Eukaryota</taxon>
        <taxon>Metazoa</taxon>
        <taxon>Ecdysozoa</taxon>
        <taxon>Arthropoda</taxon>
        <taxon>Chelicerata</taxon>
        <taxon>Arachnida</taxon>
        <taxon>Araneae</taxon>
        <taxon>Araneomorphae</taxon>
        <taxon>Entelegynae</taxon>
        <taxon>Araneoidea</taxon>
        <taxon>Araneidae</taxon>
        <taxon>Caerostris</taxon>
    </lineage>
</organism>
<keyword evidence="3" id="KW-1185">Reference proteome</keyword>
<dbReference type="AlphaFoldDB" id="A0AAV4MCT7"/>
<sequence length="90" mass="9535">MGKNTCNYDGEIFVVQDAAKQLLALDLPPGRVVFFIDSQAAVSALSSNSPTDCPPPQSGPHKSGGTAPQQLGSTFAMDSLSCESLWYRQS</sequence>
<feature type="region of interest" description="Disordered" evidence="1">
    <location>
        <begin position="46"/>
        <end position="72"/>
    </location>
</feature>
<name>A0AAV4MCT7_9ARAC</name>
<accession>A0AAV4MCT7</accession>